<name>A0A0G1KQ99_9BACT</name>
<evidence type="ECO:0000256" key="1">
    <source>
        <dbReference type="ARBA" id="ARBA00006739"/>
    </source>
</evidence>
<protein>
    <submittedName>
        <fullName evidence="5">Glycosyl transferase, family 2</fullName>
    </submittedName>
</protein>
<evidence type="ECO:0000313" key="5">
    <source>
        <dbReference type="EMBL" id="KKT85650.1"/>
    </source>
</evidence>
<gene>
    <name evidence="5" type="ORF">UW84_C0025G0001</name>
</gene>
<dbReference type="SUPFAM" id="SSF53448">
    <property type="entry name" value="Nucleotide-diphospho-sugar transferases"/>
    <property type="match status" value="1"/>
</dbReference>
<dbReference type="CDD" id="cd04186">
    <property type="entry name" value="GT_2_like_c"/>
    <property type="match status" value="1"/>
</dbReference>
<organism evidence="5 6">
    <name type="scientific">Candidatus Collierbacteria bacterium GW2011_GWA2_44_99</name>
    <dbReference type="NCBI Taxonomy" id="1618380"/>
    <lineage>
        <taxon>Bacteria</taxon>
        <taxon>Candidatus Collieribacteriota</taxon>
    </lineage>
</organism>
<comment type="similarity">
    <text evidence="1">Belongs to the glycosyltransferase 2 family.</text>
</comment>
<evidence type="ECO:0000256" key="3">
    <source>
        <dbReference type="ARBA" id="ARBA00022679"/>
    </source>
</evidence>
<dbReference type="InterPro" id="IPR001173">
    <property type="entry name" value="Glyco_trans_2-like"/>
</dbReference>
<comment type="caution">
    <text evidence="5">The sequence shown here is derived from an EMBL/GenBank/DDBJ whole genome shotgun (WGS) entry which is preliminary data.</text>
</comment>
<evidence type="ECO:0000256" key="2">
    <source>
        <dbReference type="ARBA" id="ARBA00022676"/>
    </source>
</evidence>
<dbReference type="PANTHER" id="PTHR43179:SF12">
    <property type="entry name" value="GALACTOFURANOSYLTRANSFERASE GLFT2"/>
    <property type="match status" value="1"/>
</dbReference>
<keyword evidence="2" id="KW-0328">Glycosyltransferase</keyword>
<accession>A0A0G1KQ99</accession>
<dbReference type="Gene3D" id="3.90.550.10">
    <property type="entry name" value="Spore Coat Polysaccharide Biosynthesis Protein SpsA, Chain A"/>
    <property type="match status" value="1"/>
</dbReference>
<evidence type="ECO:0000259" key="4">
    <source>
        <dbReference type="Pfam" id="PF00535"/>
    </source>
</evidence>
<dbReference type="EMBL" id="LCJW01000025">
    <property type="protein sequence ID" value="KKT85650.1"/>
    <property type="molecule type" value="Genomic_DNA"/>
</dbReference>
<proteinExistence type="inferred from homology"/>
<reference evidence="5 6" key="1">
    <citation type="journal article" date="2015" name="Nature">
        <title>rRNA introns, odd ribosomes, and small enigmatic genomes across a large radiation of phyla.</title>
        <authorList>
            <person name="Brown C.T."/>
            <person name="Hug L.A."/>
            <person name="Thomas B.C."/>
            <person name="Sharon I."/>
            <person name="Castelle C.J."/>
            <person name="Singh A."/>
            <person name="Wilkins M.J."/>
            <person name="Williams K.H."/>
            <person name="Banfield J.F."/>
        </authorList>
    </citation>
    <scope>NUCLEOTIDE SEQUENCE [LARGE SCALE GENOMIC DNA]</scope>
</reference>
<dbReference type="GO" id="GO:0016757">
    <property type="term" value="F:glycosyltransferase activity"/>
    <property type="evidence" value="ECO:0007669"/>
    <property type="project" value="UniProtKB-KW"/>
</dbReference>
<evidence type="ECO:0000313" key="6">
    <source>
        <dbReference type="Proteomes" id="UP000034797"/>
    </source>
</evidence>
<dbReference type="PANTHER" id="PTHR43179">
    <property type="entry name" value="RHAMNOSYLTRANSFERASE WBBL"/>
    <property type="match status" value="1"/>
</dbReference>
<dbReference type="Pfam" id="PF00535">
    <property type="entry name" value="Glycos_transf_2"/>
    <property type="match status" value="1"/>
</dbReference>
<sequence>MAKQPTIDIVIPSYNAQWLLEKNLPVVLKTSPEVNKIIVVDDGGTDDAPKYLEKWLPKVICVRHSENLGFSKSVNEGVSYSKADFLIFINNDVYPKPGYIEKSMEYFDDLKVFAVNFNEENSSWPQVSWHSGKFQFVRGEDKKTPHYSAWPSGGSCILRRSIWDKLGGFNEIYSPAYWEDIDIGWRAWRSGYKIIWTPEPIVVHHHESTFGLKNKEYMNLIKQRNELLFTWQNFSDLRMLLSHKLFLFSNSLRHPRYLKVIFAALKEFITKGKRQSLPISDQEVFKLVNTPYET</sequence>
<dbReference type="Proteomes" id="UP000034797">
    <property type="component" value="Unassembled WGS sequence"/>
</dbReference>
<feature type="domain" description="Glycosyltransferase 2-like" evidence="4">
    <location>
        <begin position="9"/>
        <end position="165"/>
    </location>
</feature>
<dbReference type="AlphaFoldDB" id="A0A0G1KQ99"/>
<dbReference type="InterPro" id="IPR029044">
    <property type="entry name" value="Nucleotide-diphossugar_trans"/>
</dbReference>
<keyword evidence="3 5" id="KW-0808">Transferase</keyword>